<gene>
    <name evidence="5" type="primary">SWD3</name>
    <name evidence="5" type="ORF">ATY40_BA7502751</name>
</gene>
<evidence type="ECO:0000256" key="3">
    <source>
        <dbReference type="PROSITE-ProRule" id="PRU00221"/>
    </source>
</evidence>
<dbReference type="AlphaFoldDB" id="A0A1B2JDA1"/>
<dbReference type="InterPro" id="IPR059122">
    <property type="entry name" value="Beta-prop_WDR5-like"/>
</dbReference>
<dbReference type="InterPro" id="IPR036322">
    <property type="entry name" value="WD40_repeat_dom_sf"/>
</dbReference>
<reference evidence="5 6" key="1">
    <citation type="submission" date="2016-02" db="EMBL/GenBank/DDBJ databases">
        <title>Comparative genomic and transcriptomic foundation for Pichia pastoris.</title>
        <authorList>
            <person name="Love K.R."/>
            <person name="Shah K.A."/>
            <person name="Whittaker C.A."/>
            <person name="Wu J."/>
            <person name="Bartlett M.C."/>
            <person name="Ma D."/>
            <person name="Leeson R.L."/>
            <person name="Priest M."/>
            <person name="Young S.K."/>
            <person name="Love J.C."/>
        </authorList>
    </citation>
    <scope>NUCLEOTIDE SEQUENCE [LARGE SCALE GENOMIC DNA]</scope>
    <source>
        <strain evidence="5 6">ATCC 28485</strain>
    </source>
</reference>
<name>A0A1B2JDA1_PICPA</name>
<dbReference type="PRINTS" id="PR00320">
    <property type="entry name" value="GPROTEINBRPT"/>
</dbReference>
<dbReference type="Proteomes" id="UP000094565">
    <property type="component" value="Chromosome 2"/>
</dbReference>
<dbReference type="InterPro" id="IPR015943">
    <property type="entry name" value="WD40/YVTN_repeat-like_dom_sf"/>
</dbReference>
<evidence type="ECO:0000313" key="6">
    <source>
        <dbReference type="Proteomes" id="UP000094565"/>
    </source>
</evidence>
<dbReference type="InterPro" id="IPR020472">
    <property type="entry name" value="WD40_PAC1"/>
</dbReference>
<feature type="domain" description="WDR5-like beta-propeller" evidence="4">
    <location>
        <begin position="21"/>
        <end position="303"/>
    </location>
</feature>
<dbReference type="Gene3D" id="2.130.10.10">
    <property type="entry name" value="YVTN repeat-like/Quinoprotein amine dehydrogenase"/>
    <property type="match status" value="1"/>
</dbReference>
<keyword evidence="2" id="KW-0677">Repeat</keyword>
<protein>
    <submittedName>
        <fullName evidence="5">BA75_02751T0</fullName>
    </submittedName>
</protein>
<evidence type="ECO:0000256" key="2">
    <source>
        <dbReference type="ARBA" id="ARBA00022737"/>
    </source>
</evidence>
<keyword evidence="1 3" id="KW-0853">WD repeat</keyword>
<dbReference type="CDD" id="cd00200">
    <property type="entry name" value="WD40"/>
    <property type="match status" value="1"/>
</dbReference>
<dbReference type="SMART" id="SM00320">
    <property type="entry name" value="WD40"/>
    <property type="match status" value="7"/>
</dbReference>
<dbReference type="PROSITE" id="PS50294">
    <property type="entry name" value="WD_REPEATS_REGION"/>
    <property type="match status" value="4"/>
</dbReference>
<sequence>MVQKVDYELVLDIQLGPGFTTCAKFNPEGTLIAVSFANGTIQVLDQEGHRVKELKGHTLGVSDLSWSDDGRYLASASDDTTVKIWSIESFKCVKTLVGHTYHVNCVKFNHKGNLLISGSSDEAIRVWDINNPKCLKTLCAHSDPISAVDLSWDGTIIVSASYDGLIRLFDTQSGQCLKTLIYDGGDVSYPVSYVRFSPNGKYILASTLDGAVRLWDYMDNKVVKTFFAHKQGIDQVTKIEMGKYNCNTDFFIEEKDPSKIIVVSGSDFGGVFLWDVKSRKLLSLLQASEKSPILHVQVNNGKLLTLSRVGECKVYQL</sequence>
<dbReference type="PANTHER" id="PTHR44129">
    <property type="entry name" value="WD REPEAT-CONTAINING PROTEIN POP1"/>
    <property type="match status" value="1"/>
</dbReference>
<feature type="repeat" description="WD" evidence="3">
    <location>
        <begin position="191"/>
        <end position="225"/>
    </location>
</feature>
<feature type="repeat" description="WD" evidence="3">
    <location>
        <begin position="54"/>
        <end position="95"/>
    </location>
</feature>
<evidence type="ECO:0000256" key="1">
    <source>
        <dbReference type="ARBA" id="ARBA00022574"/>
    </source>
</evidence>
<proteinExistence type="predicted"/>
<evidence type="ECO:0000259" key="4">
    <source>
        <dbReference type="Pfam" id="PF25175"/>
    </source>
</evidence>
<dbReference type="InterPro" id="IPR019775">
    <property type="entry name" value="WD40_repeat_CS"/>
</dbReference>
<dbReference type="EMBL" id="CP014585">
    <property type="protein sequence ID" value="ANZ76019.1"/>
    <property type="molecule type" value="Genomic_DNA"/>
</dbReference>
<dbReference type="PROSITE" id="PS00678">
    <property type="entry name" value="WD_REPEATS_1"/>
    <property type="match status" value="1"/>
</dbReference>
<keyword evidence="6" id="KW-1185">Reference proteome</keyword>
<evidence type="ECO:0000313" key="5">
    <source>
        <dbReference type="EMBL" id="ANZ76019.1"/>
    </source>
</evidence>
<dbReference type="PROSITE" id="PS50082">
    <property type="entry name" value="WD_REPEATS_2"/>
    <property type="match status" value="4"/>
</dbReference>
<dbReference type="InterPro" id="IPR001680">
    <property type="entry name" value="WD40_rpt"/>
</dbReference>
<feature type="repeat" description="WD" evidence="3">
    <location>
        <begin position="138"/>
        <end position="179"/>
    </location>
</feature>
<dbReference type="OrthoDB" id="674604at2759"/>
<accession>A0A1B2JDA1</accession>
<dbReference type="Pfam" id="PF25175">
    <property type="entry name" value="Beta-prop_WDR5"/>
    <property type="match status" value="1"/>
</dbReference>
<dbReference type="SUPFAM" id="SSF50978">
    <property type="entry name" value="WD40 repeat-like"/>
    <property type="match status" value="1"/>
</dbReference>
<feature type="repeat" description="WD" evidence="3">
    <location>
        <begin position="96"/>
        <end position="137"/>
    </location>
</feature>
<organism evidence="5 6">
    <name type="scientific">Komagataella pastoris</name>
    <name type="common">Yeast</name>
    <name type="synonym">Pichia pastoris</name>
    <dbReference type="NCBI Taxonomy" id="4922"/>
    <lineage>
        <taxon>Eukaryota</taxon>
        <taxon>Fungi</taxon>
        <taxon>Dikarya</taxon>
        <taxon>Ascomycota</taxon>
        <taxon>Saccharomycotina</taxon>
        <taxon>Pichiomycetes</taxon>
        <taxon>Pichiales</taxon>
        <taxon>Pichiaceae</taxon>
        <taxon>Komagataella</taxon>
    </lineage>
</organism>
<dbReference type="InterPro" id="IPR050349">
    <property type="entry name" value="WD_LIS1/nudF_dynein_reg"/>
</dbReference>